<sequence length="107" mass="11913">MKSLLFSFTICVVLCCVAAGPDRRGEINCNLENIKSKLLGPSGGNGVTEDPFSGEMTLPPCRNHRRPLCRNPWSSSESNAELLPWKPQGRPVKLENYRVKRLDDSVL</sequence>
<dbReference type="WBParaSite" id="ES5_v2.g21386.t1">
    <property type="protein sequence ID" value="ES5_v2.g21386.t1"/>
    <property type="gene ID" value="ES5_v2.g21386"/>
</dbReference>
<accession>A0AC34FVL5</accession>
<name>A0AC34FVL5_9BILA</name>
<dbReference type="Proteomes" id="UP000887579">
    <property type="component" value="Unplaced"/>
</dbReference>
<evidence type="ECO:0000313" key="1">
    <source>
        <dbReference type="Proteomes" id="UP000887579"/>
    </source>
</evidence>
<protein>
    <submittedName>
        <fullName evidence="2">Uncharacterized protein</fullName>
    </submittedName>
</protein>
<organism evidence="1 2">
    <name type="scientific">Panagrolaimus sp. ES5</name>
    <dbReference type="NCBI Taxonomy" id="591445"/>
    <lineage>
        <taxon>Eukaryota</taxon>
        <taxon>Metazoa</taxon>
        <taxon>Ecdysozoa</taxon>
        <taxon>Nematoda</taxon>
        <taxon>Chromadorea</taxon>
        <taxon>Rhabditida</taxon>
        <taxon>Tylenchina</taxon>
        <taxon>Panagrolaimomorpha</taxon>
        <taxon>Panagrolaimoidea</taxon>
        <taxon>Panagrolaimidae</taxon>
        <taxon>Panagrolaimus</taxon>
    </lineage>
</organism>
<reference evidence="2" key="1">
    <citation type="submission" date="2022-11" db="UniProtKB">
        <authorList>
            <consortium name="WormBaseParasite"/>
        </authorList>
    </citation>
    <scope>IDENTIFICATION</scope>
</reference>
<proteinExistence type="predicted"/>
<evidence type="ECO:0000313" key="2">
    <source>
        <dbReference type="WBParaSite" id="ES5_v2.g21386.t1"/>
    </source>
</evidence>